<organism evidence="2 3">
    <name type="scientific">Candidatus Collierbacteria bacterium RIFCSPHIGHO2_02_FULL_49_10</name>
    <dbReference type="NCBI Taxonomy" id="1817723"/>
    <lineage>
        <taxon>Bacteria</taxon>
        <taxon>Candidatus Collieribacteriota</taxon>
    </lineage>
</organism>
<dbReference type="Proteomes" id="UP000177390">
    <property type="component" value="Unassembled WGS sequence"/>
</dbReference>
<evidence type="ECO:0000313" key="3">
    <source>
        <dbReference type="Proteomes" id="UP000177390"/>
    </source>
</evidence>
<dbReference type="AlphaFoldDB" id="A0A1F5EXV0"/>
<protein>
    <recommendedName>
        <fullName evidence="4">DUF5666 domain-containing protein</fullName>
    </recommendedName>
</protein>
<keyword evidence="1" id="KW-0812">Transmembrane</keyword>
<evidence type="ECO:0000313" key="2">
    <source>
        <dbReference type="EMBL" id="OGD72231.1"/>
    </source>
</evidence>
<name>A0A1F5EXV0_9BACT</name>
<feature type="transmembrane region" description="Helical" evidence="1">
    <location>
        <begin position="7"/>
        <end position="26"/>
    </location>
</feature>
<gene>
    <name evidence="2" type="ORF">A3D09_02895</name>
</gene>
<comment type="caution">
    <text evidence="2">The sequence shown here is derived from an EMBL/GenBank/DDBJ whole genome shotgun (WGS) entry which is preliminary data.</text>
</comment>
<keyword evidence="1" id="KW-0472">Membrane</keyword>
<proteinExistence type="predicted"/>
<reference evidence="2 3" key="1">
    <citation type="journal article" date="2016" name="Nat. Commun.">
        <title>Thousands of microbial genomes shed light on interconnected biogeochemical processes in an aquifer system.</title>
        <authorList>
            <person name="Anantharaman K."/>
            <person name="Brown C.T."/>
            <person name="Hug L.A."/>
            <person name="Sharon I."/>
            <person name="Castelle C.J."/>
            <person name="Probst A.J."/>
            <person name="Thomas B.C."/>
            <person name="Singh A."/>
            <person name="Wilkins M.J."/>
            <person name="Karaoz U."/>
            <person name="Brodie E.L."/>
            <person name="Williams K.H."/>
            <person name="Hubbard S.S."/>
            <person name="Banfield J.F."/>
        </authorList>
    </citation>
    <scope>NUCLEOTIDE SEQUENCE [LARGE SCALE GENOMIC DNA]</scope>
</reference>
<dbReference type="EMBL" id="MFAH01000003">
    <property type="protein sequence ID" value="OGD72231.1"/>
    <property type="molecule type" value="Genomic_DNA"/>
</dbReference>
<keyword evidence="1" id="KW-1133">Transmembrane helix</keyword>
<accession>A0A1F5EXV0</accession>
<evidence type="ECO:0008006" key="4">
    <source>
        <dbReference type="Google" id="ProtNLM"/>
    </source>
</evidence>
<sequence length="132" mass="14961">MNLNQKWIWPAVGIVILAGLLVYFQFNRPTSKGPTKADQIQQAETNAPKQVLMGDLVSVSVQQLEMRNGPHSYIINTDQDTKFVMQSNDNQQFQLKEVEVTDLKPGQFINVFTYGEPQGNVYNAYKIQIIGK</sequence>
<evidence type="ECO:0000256" key="1">
    <source>
        <dbReference type="SAM" id="Phobius"/>
    </source>
</evidence>